<protein>
    <submittedName>
        <fullName evidence="1">Uncharacterized protein</fullName>
    </submittedName>
</protein>
<name>A0AAJ2KZV4_ALKPS</name>
<comment type="caution">
    <text evidence="1">The sequence shown here is derived from an EMBL/GenBank/DDBJ whole genome shotgun (WGS) entry which is preliminary data.</text>
</comment>
<evidence type="ECO:0000313" key="2">
    <source>
        <dbReference type="Proteomes" id="UP001285636"/>
    </source>
</evidence>
<dbReference type="Proteomes" id="UP001285636">
    <property type="component" value="Unassembled WGS sequence"/>
</dbReference>
<organism evidence="1 2">
    <name type="scientific">Alkalihalophilus pseudofirmus</name>
    <name type="common">Bacillus pseudofirmus</name>
    <dbReference type="NCBI Taxonomy" id="79885"/>
    <lineage>
        <taxon>Bacteria</taxon>
        <taxon>Bacillati</taxon>
        <taxon>Bacillota</taxon>
        <taxon>Bacilli</taxon>
        <taxon>Bacillales</taxon>
        <taxon>Bacillaceae</taxon>
        <taxon>Alkalihalophilus</taxon>
    </lineage>
</organism>
<accession>A0AAJ2KZV4</accession>
<gene>
    <name evidence="1" type="ORF">RYX45_01310</name>
</gene>
<dbReference type="AlphaFoldDB" id="A0AAJ2KZV4"/>
<dbReference type="EMBL" id="JAWJAY010000001">
    <property type="protein sequence ID" value="MDV2883800.1"/>
    <property type="molecule type" value="Genomic_DNA"/>
</dbReference>
<evidence type="ECO:0000313" key="1">
    <source>
        <dbReference type="EMBL" id="MDV2883800.1"/>
    </source>
</evidence>
<reference evidence="1" key="1">
    <citation type="submission" date="2023-10" db="EMBL/GenBank/DDBJ databases">
        <title>Screening of Alkalihalophilus pseudofirmusBZ-TG-HK211 and Its Alleviation of Salt Stress on Rapeseed Growth.</title>
        <authorList>
            <person name="Zhao B."/>
            <person name="Guo T."/>
        </authorList>
    </citation>
    <scope>NUCLEOTIDE SEQUENCE</scope>
    <source>
        <strain evidence="1">BZ-TG-HK211</strain>
    </source>
</reference>
<dbReference type="RefSeq" id="WP_323465648.1">
    <property type="nucleotide sequence ID" value="NZ_CP144224.1"/>
</dbReference>
<sequence length="89" mass="10299">MEKFYIRYHVVGNRVVTDVREFKSFGEAVSRIAKGIKNEVIAVVKNSEHVIEIQTKHITYHEVMSEEVAEKEQALNRLGNLIESSLKRK</sequence>
<proteinExistence type="predicted"/>